<dbReference type="EMBL" id="BTGU01001138">
    <property type="protein sequence ID" value="GMN70413.1"/>
    <property type="molecule type" value="Genomic_DNA"/>
</dbReference>
<evidence type="ECO:0000313" key="2">
    <source>
        <dbReference type="Proteomes" id="UP001187192"/>
    </source>
</evidence>
<accession>A0AA88JB28</accession>
<reference evidence="1" key="1">
    <citation type="submission" date="2023-07" db="EMBL/GenBank/DDBJ databases">
        <title>draft genome sequence of fig (Ficus carica).</title>
        <authorList>
            <person name="Takahashi T."/>
            <person name="Nishimura K."/>
        </authorList>
    </citation>
    <scope>NUCLEOTIDE SEQUENCE</scope>
</reference>
<dbReference type="Proteomes" id="UP001187192">
    <property type="component" value="Unassembled WGS sequence"/>
</dbReference>
<evidence type="ECO:0000313" key="1">
    <source>
        <dbReference type="EMBL" id="GMN70413.1"/>
    </source>
</evidence>
<comment type="caution">
    <text evidence="1">The sequence shown here is derived from an EMBL/GenBank/DDBJ whole genome shotgun (WGS) entry which is preliminary data.</text>
</comment>
<sequence>MAALSVLLLSDHLSLPDLYYIHFSFPGILKAVKLRHCVEEKKRIQLPAGQPRSAAGK</sequence>
<name>A0AA88JB28_FICCA</name>
<organism evidence="1 2">
    <name type="scientific">Ficus carica</name>
    <name type="common">Common fig</name>
    <dbReference type="NCBI Taxonomy" id="3494"/>
    <lineage>
        <taxon>Eukaryota</taxon>
        <taxon>Viridiplantae</taxon>
        <taxon>Streptophyta</taxon>
        <taxon>Embryophyta</taxon>
        <taxon>Tracheophyta</taxon>
        <taxon>Spermatophyta</taxon>
        <taxon>Magnoliopsida</taxon>
        <taxon>eudicotyledons</taxon>
        <taxon>Gunneridae</taxon>
        <taxon>Pentapetalae</taxon>
        <taxon>rosids</taxon>
        <taxon>fabids</taxon>
        <taxon>Rosales</taxon>
        <taxon>Moraceae</taxon>
        <taxon>Ficeae</taxon>
        <taxon>Ficus</taxon>
    </lineage>
</organism>
<gene>
    <name evidence="1" type="ORF">TIFTF001_039455</name>
</gene>
<dbReference type="AlphaFoldDB" id="A0AA88JB28"/>
<protein>
    <submittedName>
        <fullName evidence="1">Uncharacterized protein</fullName>
    </submittedName>
</protein>
<proteinExistence type="predicted"/>
<keyword evidence="2" id="KW-1185">Reference proteome</keyword>